<dbReference type="Pfam" id="PF04073">
    <property type="entry name" value="tRNA_edit"/>
    <property type="match status" value="1"/>
</dbReference>
<dbReference type="SUPFAM" id="SSF55826">
    <property type="entry name" value="YbaK/ProRS associated domain"/>
    <property type="match status" value="1"/>
</dbReference>
<dbReference type="PIRSF" id="PIRSF006181">
    <property type="entry name" value="EbsC_YbaK"/>
    <property type="match status" value="1"/>
</dbReference>
<dbReference type="PANTHER" id="PTHR30411:SF0">
    <property type="entry name" value="CYS-TRNA(PRO)_CYS-TRNA(CYS) DEACYLASE YBAK"/>
    <property type="match status" value="1"/>
</dbReference>
<name>A0ABT1WLG8_9LACT</name>
<keyword evidence="2 4" id="KW-0648">Protein biosynthesis</keyword>
<dbReference type="InterPro" id="IPR004369">
    <property type="entry name" value="Prolyl-tRNA_editing_YbaK/EbsC"/>
</dbReference>
<evidence type="ECO:0000256" key="1">
    <source>
        <dbReference type="ARBA" id="ARBA00009798"/>
    </source>
</evidence>
<keyword evidence="7" id="KW-1185">Reference proteome</keyword>
<dbReference type="CDD" id="cd00002">
    <property type="entry name" value="YbaK_deacylase"/>
    <property type="match status" value="1"/>
</dbReference>
<evidence type="ECO:0000259" key="5">
    <source>
        <dbReference type="Pfam" id="PF04073"/>
    </source>
</evidence>
<comment type="caution">
    <text evidence="6">The sequence shown here is derived from an EMBL/GenBank/DDBJ whole genome shotgun (WGS) entry which is preliminary data.</text>
</comment>
<comment type="similarity">
    <text evidence="1 4">Belongs to the prolyl-tRNA editing family. YbaK/EbsC subfamily.</text>
</comment>
<reference evidence="6" key="3">
    <citation type="journal article" date="2023" name="Microbiol. Resour. Announc.">
        <title>Draft Genome Sequence of Granulicatella sp. Strain S8, Isolated from a Marine Fish, Seriola quinqueradiata.</title>
        <authorList>
            <person name="Lee M."/>
            <person name="Farooq A."/>
            <person name="Jeong J.B."/>
            <person name="Jung M.Y."/>
        </authorList>
    </citation>
    <scope>NUCLEOTIDE SEQUENCE</scope>
    <source>
        <strain evidence="6">S8</strain>
    </source>
</reference>
<keyword evidence="3 4" id="KW-0456">Lyase</keyword>
<sequence length="159" mass="17849">MKKKANIKTNAVRMVEKAKIPYQLHEYPWSEEHLDAFHVGQEMGVSLQQVYKTIVLKGDRVPYLVVCIAADKEVDLKKVAKVSGNKRVELFPLSDLEKVTGYVRGGCSPVGMKKHFPTYIESSAKAQSSIRISAGKRGIQMEINPLQLAELTNATWFDN</sequence>
<dbReference type="NCBIfam" id="TIGR00011">
    <property type="entry name" value="YbaK_EbsC"/>
    <property type="match status" value="1"/>
</dbReference>
<evidence type="ECO:0000256" key="3">
    <source>
        <dbReference type="ARBA" id="ARBA00023239"/>
    </source>
</evidence>
<reference evidence="6" key="1">
    <citation type="submission" date="2022-07" db="EMBL/GenBank/DDBJ databases">
        <authorList>
            <person name="Jung M.-Y."/>
            <person name="Lee M."/>
        </authorList>
    </citation>
    <scope>NUCLEOTIDE SEQUENCE</scope>
    <source>
        <strain evidence="6">S8</strain>
    </source>
</reference>
<gene>
    <name evidence="6" type="primary">ybaK</name>
    <name evidence="6" type="ORF">NPA36_02295</name>
</gene>
<evidence type="ECO:0000313" key="7">
    <source>
        <dbReference type="Proteomes" id="UP001059480"/>
    </source>
</evidence>
<organism evidence="6 7">
    <name type="scientific">Granulicatella seriolae</name>
    <dbReference type="NCBI Taxonomy" id="2967226"/>
    <lineage>
        <taxon>Bacteria</taxon>
        <taxon>Bacillati</taxon>
        <taxon>Bacillota</taxon>
        <taxon>Bacilli</taxon>
        <taxon>Lactobacillales</taxon>
        <taxon>Carnobacteriaceae</taxon>
        <taxon>Granulicatella</taxon>
    </lineage>
</organism>
<evidence type="ECO:0000256" key="2">
    <source>
        <dbReference type="ARBA" id="ARBA00022917"/>
    </source>
</evidence>
<reference evidence="6" key="2">
    <citation type="journal article" date="2023" name="Curr. Microbiol.">
        <title>Granulicatella seriolae sp. nov., a Novel Facultative Anaerobe Isolated from Yellowtail Marine Fish.</title>
        <authorList>
            <person name="Lee M."/>
            <person name="Choi Y.J."/>
            <person name="Farooq A."/>
            <person name="Jeong J.B."/>
            <person name="Jung M.Y."/>
        </authorList>
    </citation>
    <scope>NUCLEOTIDE SEQUENCE</scope>
    <source>
        <strain evidence="6">S8</strain>
    </source>
</reference>
<accession>A0ABT1WLG8</accession>
<dbReference type="PANTHER" id="PTHR30411">
    <property type="entry name" value="CYTOPLASMIC PROTEIN"/>
    <property type="match status" value="1"/>
</dbReference>
<evidence type="ECO:0000313" key="6">
    <source>
        <dbReference type="EMBL" id="MCQ9209371.1"/>
    </source>
</evidence>
<dbReference type="InterPro" id="IPR036754">
    <property type="entry name" value="YbaK/aa-tRNA-synt-asso_dom_sf"/>
</dbReference>
<feature type="domain" description="YbaK/aminoacyl-tRNA synthetase-associated" evidence="5">
    <location>
        <begin position="40"/>
        <end position="150"/>
    </location>
</feature>
<dbReference type="Gene3D" id="3.90.960.10">
    <property type="entry name" value="YbaK/aminoacyl-tRNA synthetase-associated domain"/>
    <property type="match status" value="1"/>
</dbReference>
<evidence type="ECO:0000256" key="4">
    <source>
        <dbReference type="PIRNR" id="PIRNR006181"/>
    </source>
</evidence>
<protein>
    <recommendedName>
        <fullName evidence="4">Cys-tRNA(Pro)/Cys-tRNA(Cys) deacylase</fullName>
        <ecNumber evidence="4">4.2.-.-</ecNumber>
    </recommendedName>
</protein>
<dbReference type="EMBL" id="JANHNZ010000002">
    <property type="protein sequence ID" value="MCQ9209371.1"/>
    <property type="molecule type" value="Genomic_DNA"/>
</dbReference>
<dbReference type="InterPro" id="IPR007214">
    <property type="entry name" value="YbaK/aa-tRNA-synth-assoc-dom"/>
</dbReference>
<dbReference type="Proteomes" id="UP001059480">
    <property type="component" value="Unassembled WGS sequence"/>
</dbReference>
<proteinExistence type="inferred from homology"/>
<dbReference type="RefSeq" id="WP_256944489.1">
    <property type="nucleotide sequence ID" value="NZ_JANHNZ010000002.1"/>
</dbReference>
<dbReference type="EC" id="4.2.-.-" evidence="4"/>